<dbReference type="SUPFAM" id="SSF51735">
    <property type="entry name" value="NAD(P)-binding Rossmann-fold domains"/>
    <property type="match status" value="1"/>
</dbReference>
<evidence type="ECO:0000313" key="5">
    <source>
        <dbReference type="Proteomes" id="UP000267223"/>
    </source>
</evidence>
<keyword evidence="5" id="KW-1185">Reference proteome</keyword>
<dbReference type="Proteomes" id="UP000267223">
    <property type="component" value="Unassembled WGS sequence"/>
</dbReference>
<feature type="signal peptide" evidence="1">
    <location>
        <begin position="1"/>
        <end position="21"/>
    </location>
</feature>
<dbReference type="InterPro" id="IPR036291">
    <property type="entry name" value="NAD(P)-bd_dom_sf"/>
</dbReference>
<name>A0A3M9NAW3_9BACT</name>
<feature type="chain" id="PRO_5018300147" evidence="1">
    <location>
        <begin position="22"/>
        <end position="360"/>
    </location>
</feature>
<accession>A0A3M9NAW3</accession>
<evidence type="ECO:0000259" key="3">
    <source>
        <dbReference type="Pfam" id="PF22725"/>
    </source>
</evidence>
<dbReference type="OrthoDB" id="9815825at2"/>
<organism evidence="4 5">
    <name type="scientific">Hanamia caeni</name>
    <dbReference type="NCBI Taxonomy" id="2294116"/>
    <lineage>
        <taxon>Bacteria</taxon>
        <taxon>Pseudomonadati</taxon>
        <taxon>Bacteroidota</taxon>
        <taxon>Chitinophagia</taxon>
        <taxon>Chitinophagales</taxon>
        <taxon>Chitinophagaceae</taxon>
        <taxon>Hanamia</taxon>
    </lineage>
</organism>
<protein>
    <submittedName>
        <fullName evidence="4">Gfo/Idh/MocA family oxidoreductase</fullName>
    </submittedName>
</protein>
<keyword evidence="1" id="KW-0732">Signal</keyword>
<dbReference type="AlphaFoldDB" id="A0A3M9NAW3"/>
<evidence type="ECO:0000256" key="1">
    <source>
        <dbReference type="SAM" id="SignalP"/>
    </source>
</evidence>
<evidence type="ECO:0000259" key="2">
    <source>
        <dbReference type="Pfam" id="PF01408"/>
    </source>
</evidence>
<proteinExistence type="predicted"/>
<dbReference type="Gene3D" id="3.30.360.10">
    <property type="entry name" value="Dihydrodipicolinate Reductase, domain 2"/>
    <property type="match status" value="1"/>
</dbReference>
<dbReference type="InterPro" id="IPR055170">
    <property type="entry name" value="GFO_IDH_MocA-like_dom"/>
</dbReference>
<dbReference type="GO" id="GO:0000166">
    <property type="term" value="F:nucleotide binding"/>
    <property type="evidence" value="ECO:0007669"/>
    <property type="project" value="InterPro"/>
</dbReference>
<comment type="caution">
    <text evidence="4">The sequence shown here is derived from an EMBL/GenBank/DDBJ whole genome shotgun (WGS) entry which is preliminary data.</text>
</comment>
<dbReference type="EMBL" id="RJJR01000012">
    <property type="protein sequence ID" value="RNI34950.1"/>
    <property type="molecule type" value="Genomic_DNA"/>
</dbReference>
<evidence type="ECO:0000313" key="4">
    <source>
        <dbReference type="EMBL" id="RNI34950.1"/>
    </source>
</evidence>
<dbReference type="InterPro" id="IPR051450">
    <property type="entry name" value="Gfo/Idh/MocA_Oxidoreductases"/>
</dbReference>
<dbReference type="SUPFAM" id="SSF55347">
    <property type="entry name" value="Glyceraldehyde-3-phosphate dehydrogenase-like, C-terminal domain"/>
    <property type="match status" value="1"/>
</dbReference>
<feature type="domain" description="GFO/IDH/MocA-like oxidoreductase" evidence="3">
    <location>
        <begin position="155"/>
        <end position="282"/>
    </location>
</feature>
<dbReference type="InterPro" id="IPR000683">
    <property type="entry name" value="Gfo/Idh/MocA-like_OxRdtase_N"/>
</dbReference>
<dbReference type="PANTHER" id="PTHR43377:SF1">
    <property type="entry name" value="BILIVERDIN REDUCTASE A"/>
    <property type="match status" value="1"/>
</dbReference>
<dbReference type="Gene3D" id="3.40.50.720">
    <property type="entry name" value="NAD(P)-binding Rossmann-like Domain"/>
    <property type="match status" value="1"/>
</dbReference>
<dbReference type="Pfam" id="PF22725">
    <property type="entry name" value="GFO_IDH_MocA_C3"/>
    <property type="match status" value="1"/>
</dbReference>
<reference evidence="4 5" key="1">
    <citation type="submission" date="2018-11" db="EMBL/GenBank/DDBJ databases">
        <title>Draft genome sequence of Ferruginibacter sp. BO-59.</title>
        <authorList>
            <person name="Im W.T."/>
        </authorList>
    </citation>
    <scope>NUCLEOTIDE SEQUENCE [LARGE SCALE GENOMIC DNA]</scope>
    <source>
        <strain evidence="4 5">BO-59</strain>
    </source>
</reference>
<feature type="domain" description="Gfo/Idh/MocA-like oxidoreductase N-terminal" evidence="2">
    <location>
        <begin position="26"/>
        <end position="146"/>
    </location>
</feature>
<gene>
    <name evidence="4" type="ORF">EFY79_14020</name>
</gene>
<dbReference type="PANTHER" id="PTHR43377">
    <property type="entry name" value="BILIVERDIN REDUCTASE A"/>
    <property type="match status" value="1"/>
</dbReference>
<dbReference type="Pfam" id="PF01408">
    <property type="entry name" value="GFO_IDH_MocA"/>
    <property type="match status" value="1"/>
</dbReference>
<sequence length="360" mass="40286">MFPRFLLLHTFIFCFLLSSNAQQKMRVVVAGLNHDHVHNILHANEEGRVIIVGIAEPNKTLWKKFETQYRLPDSLFSDDLKTLVLSKKPDAVLGYNEVSGHVDIVRVCAPLHIPVMVEKPLAATLQQAQEIEALSEKYNDMVLVNYETTWYPSIADVKDTVESGSMGKIKKMVFHDGHQGPKEIGCSPQFLEWLTDPVKNGAGALNDFGCYGADIMTWMMHGQKPIAVTAITRHYKTSEYPKVDDDATILVEYPGATGIIEASWNWPFSIKDMEVFCETGYLHALNNVNITSRRRENIVSSRKAAPLPAPVNDPMEYLAAVLDHRLSGTNDLSSLNYNMIVMQILDAAKRSAASGKRIEL</sequence>